<comment type="caution">
    <text evidence="1">The sequence shown here is derived from an EMBL/GenBank/DDBJ whole genome shotgun (WGS) entry which is preliminary data.</text>
</comment>
<evidence type="ECO:0000313" key="2">
    <source>
        <dbReference type="Proteomes" id="UP000523007"/>
    </source>
</evidence>
<accession>A0A7W7W595</accession>
<proteinExistence type="predicted"/>
<dbReference type="EMBL" id="JACHJT010000002">
    <property type="protein sequence ID" value="MBB4935037.1"/>
    <property type="molecule type" value="Genomic_DNA"/>
</dbReference>
<gene>
    <name evidence="1" type="ORF">F4561_005931</name>
</gene>
<name>A0A7W7W595_9ACTN</name>
<reference evidence="1 2" key="1">
    <citation type="submission" date="2020-08" db="EMBL/GenBank/DDBJ databases">
        <title>Sequencing the genomes of 1000 actinobacteria strains.</title>
        <authorList>
            <person name="Klenk H.-P."/>
        </authorList>
    </citation>
    <scope>NUCLEOTIDE SEQUENCE [LARGE SCALE GENOMIC DNA]</scope>
    <source>
        <strain evidence="1 2">DSM 102030</strain>
    </source>
</reference>
<organism evidence="1 2">
    <name type="scientific">Lipingzhangella halophila</name>
    <dbReference type="NCBI Taxonomy" id="1783352"/>
    <lineage>
        <taxon>Bacteria</taxon>
        <taxon>Bacillati</taxon>
        <taxon>Actinomycetota</taxon>
        <taxon>Actinomycetes</taxon>
        <taxon>Streptosporangiales</taxon>
        <taxon>Nocardiopsidaceae</taxon>
        <taxon>Lipingzhangella</taxon>
    </lineage>
</organism>
<sequence length="35" mass="3494">MLACGGAALLVLAGCGPENPLDDEDKFSISVTASK</sequence>
<evidence type="ECO:0000313" key="1">
    <source>
        <dbReference type="EMBL" id="MBB4935037.1"/>
    </source>
</evidence>
<dbReference type="AlphaFoldDB" id="A0A7W7W595"/>
<dbReference type="Proteomes" id="UP000523007">
    <property type="component" value="Unassembled WGS sequence"/>
</dbReference>
<protein>
    <submittedName>
        <fullName evidence="1">Uncharacterized protein</fullName>
    </submittedName>
</protein>
<keyword evidence="2" id="KW-1185">Reference proteome</keyword>